<dbReference type="InterPro" id="IPR027414">
    <property type="entry name" value="GH95_N_dom"/>
</dbReference>
<dbReference type="Pfam" id="PF13385">
    <property type="entry name" value="Laminin_G_3"/>
    <property type="match status" value="1"/>
</dbReference>
<dbReference type="Proteomes" id="UP000237684">
    <property type="component" value="Unassembled WGS sequence"/>
</dbReference>
<evidence type="ECO:0000256" key="3">
    <source>
        <dbReference type="SAM" id="SignalP"/>
    </source>
</evidence>
<name>A0A2S8STK3_9BACT</name>
<dbReference type="PANTHER" id="PTHR31084:SF0">
    <property type="entry name" value="ALPHA-L-FUCOSIDASE 2"/>
    <property type="match status" value="1"/>
</dbReference>
<evidence type="ECO:0000313" key="5">
    <source>
        <dbReference type="EMBL" id="PQV64108.1"/>
    </source>
</evidence>
<evidence type="ECO:0000313" key="6">
    <source>
        <dbReference type="Proteomes" id="UP000237684"/>
    </source>
</evidence>
<dbReference type="Gene3D" id="2.60.120.200">
    <property type="match status" value="1"/>
</dbReference>
<dbReference type="InterPro" id="IPR008928">
    <property type="entry name" value="6-hairpin_glycosidase_sf"/>
</dbReference>
<dbReference type="Pfam" id="PF21307">
    <property type="entry name" value="Glyco_hydro_95_C"/>
    <property type="match status" value="1"/>
</dbReference>
<dbReference type="InterPro" id="IPR012341">
    <property type="entry name" value="6hp_glycosidase-like_sf"/>
</dbReference>
<dbReference type="Gene3D" id="2.70.98.50">
    <property type="entry name" value="putative glycoside hydrolase family protein from bacillus halodurans"/>
    <property type="match status" value="1"/>
</dbReference>
<dbReference type="Pfam" id="PF22124">
    <property type="entry name" value="Glyco_hydro_95_cat"/>
    <property type="match status" value="1"/>
</dbReference>
<feature type="chain" id="PRO_5015431019" evidence="3">
    <location>
        <begin position="28"/>
        <end position="983"/>
    </location>
</feature>
<dbReference type="SMART" id="SM00560">
    <property type="entry name" value="LamGL"/>
    <property type="match status" value="1"/>
</dbReference>
<dbReference type="InterPro" id="IPR006558">
    <property type="entry name" value="LamG-like"/>
</dbReference>
<dbReference type="FunFam" id="1.50.10.10:FF:000028">
    <property type="entry name" value="Alpha-L-fucosidase 2"/>
    <property type="match status" value="1"/>
</dbReference>
<dbReference type="EMBL" id="NIGF01000007">
    <property type="protein sequence ID" value="PQV64108.1"/>
    <property type="molecule type" value="Genomic_DNA"/>
</dbReference>
<comment type="caution">
    <text evidence="5">The sequence shown here is derived from an EMBL/GenBank/DDBJ whole genome shotgun (WGS) entry which is preliminary data.</text>
</comment>
<reference evidence="5 6" key="1">
    <citation type="journal article" date="2018" name="Syst. Appl. Microbiol.">
        <title>Abditibacterium utsteinense sp. nov., the first cultivated member of candidate phylum FBP, isolated from ice-free Antarctic soil samples.</title>
        <authorList>
            <person name="Tahon G."/>
            <person name="Tytgat B."/>
            <person name="Lebbe L."/>
            <person name="Carlier A."/>
            <person name="Willems A."/>
        </authorList>
    </citation>
    <scope>NUCLEOTIDE SEQUENCE [LARGE SCALE GENOMIC DNA]</scope>
    <source>
        <strain evidence="5 6">LMG 29911</strain>
    </source>
</reference>
<feature type="signal peptide" evidence="3">
    <location>
        <begin position="1"/>
        <end position="27"/>
    </location>
</feature>
<dbReference type="OrthoDB" id="9768507at2"/>
<protein>
    <submittedName>
        <fullName evidence="5">Alpha-L-fucosidase 2</fullName>
    </submittedName>
</protein>
<dbReference type="SUPFAM" id="SSF49899">
    <property type="entry name" value="Concanavalin A-like lectins/glucanases"/>
    <property type="match status" value="1"/>
</dbReference>
<organism evidence="5 6">
    <name type="scientific">Abditibacterium utsteinense</name>
    <dbReference type="NCBI Taxonomy" id="1960156"/>
    <lineage>
        <taxon>Bacteria</taxon>
        <taxon>Pseudomonadati</taxon>
        <taxon>Abditibacteriota</taxon>
        <taxon>Abditibacteriia</taxon>
        <taxon>Abditibacteriales</taxon>
        <taxon>Abditibacteriaceae</taxon>
        <taxon>Abditibacterium</taxon>
    </lineage>
</organism>
<keyword evidence="2" id="KW-1015">Disulfide bond</keyword>
<accession>A0A2S8STK3</accession>
<keyword evidence="6" id="KW-1185">Reference proteome</keyword>
<dbReference type="AlphaFoldDB" id="A0A2S8STK3"/>
<dbReference type="PANTHER" id="PTHR31084">
    <property type="entry name" value="ALPHA-L-FUCOSIDASE 2"/>
    <property type="match status" value="1"/>
</dbReference>
<keyword evidence="1 3" id="KW-0732">Signal</keyword>
<evidence type="ECO:0000259" key="4">
    <source>
        <dbReference type="SMART" id="SM00560"/>
    </source>
</evidence>
<gene>
    <name evidence="5" type="ORF">B1R32_107133</name>
</gene>
<dbReference type="InterPro" id="IPR049053">
    <property type="entry name" value="AFCA-like_C"/>
</dbReference>
<proteinExistence type="predicted"/>
<dbReference type="Pfam" id="PF14498">
    <property type="entry name" value="Glyco_hyd_65N_2"/>
    <property type="match status" value="1"/>
</dbReference>
<dbReference type="GO" id="GO:0004560">
    <property type="term" value="F:alpha-L-fucosidase activity"/>
    <property type="evidence" value="ECO:0007669"/>
    <property type="project" value="TreeGrafter"/>
</dbReference>
<dbReference type="Gene3D" id="1.50.10.10">
    <property type="match status" value="1"/>
</dbReference>
<dbReference type="RefSeq" id="WP_105483574.1">
    <property type="nucleotide sequence ID" value="NZ_NIGF01000007.1"/>
</dbReference>
<dbReference type="InterPro" id="IPR054363">
    <property type="entry name" value="GH95_cat"/>
</dbReference>
<evidence type="ECO:0000256" key="1">
    <source>
        <dbReference type="ARBA" id="ARBA00022729"/>
    </source>
</evidence>
<evidence type="ECO:0000256" key="2">
    <source>
        <dbReference type="ARBA" id="ARBA00023157"/>
    </source>
</evidence>
<dbReference type="SUPFAM" id="SSF48208">
    <property type="entry name" value="Six-hairpin glycosidases"/>
    <property type="match status" value="1"/>
</dbReference>
<sequence>MKIPHYFKVLFAAIAYAAWVTCSPPQAALAQSLTLNAQGPLYQVKPQKALDLTGEVTLEAWVQADPMAQDGGRILDKSVPGTNDGYLLDTYPGNSLRFITSNGAVSYDAKLPADKWTYVASVYSATQKIQKLYLNGREVAGTTAGSFPPLTATGVPLCLGADPSGSNRFQGRIRRAAIYGRALTAQEIARHATNPVISPGVLGDWLLTAAAGIAIQPTAGVLILENGRENVTFSYESSAPGGPLNLWYRRPAQVWEEALPIGNGRLSAMVFGGIAQEHLQLNEDTFWSGSPYDPNNPDALKLLPEVRRLIFNDKSDEAYHLTEKMLSHPIGQMSYQTVGDLRIKFAEQNQVSNYRRALDLETATATTTYEAGGVKYRREVFSSAADGVIVMRLSADKAGQIAFSALFDSPQKTTRRLENGDTLVSEGMPADHSGIKSVLKFNCRVRVLPQGGKLVAQNDALSLSGADSAIVIVDIATNYKNYHDTSGNPDALTFARLTKAAPKSFSALRAAHVADYQKLFRRVALDLGTSNAAQLLSAQLPTDERLRHVATVDDPQLAALFFQFGRYLLLSSSRPGGEPANLQGIWNNSVAPPWDSKYTININTEMNYWPSETTNLSEMTEPLFRLIREIAVTGEKTAKVHYGARGWVAHHNTDLWRATGPIDLPASGMWPTGGAWLCTHLWEHYQFTGDKKFLAQAYPVMKGASTFFVDTLVKHPKNGWLVTVPSVSPEQGGVVAGPTMDMSILRDLFDQTAKASAILGIDADFRQEILAKRAELAPLQIGKYGQLQEWLEDKDDPKNDHRHVSHLYAVFPSNQISAQTPALFAAAKQSLLFRGDAGTGWSKAWKINFWARFLDGDHAHKMLNEALINNTYPNLFDAHPPFQIDGNFGATSGIAEMLLQSQNGEIVLLPALPSAWPNGSVRGLKARGGFEVDIAWQGGKLTGAEIRSTWGTNARVRHGEKTSDLKFKVGQAHNLNDSLQSKS</sequence>
<dbReference type="GO" id="GO:0005975">
    <property type="term" value="P:carbohydrate metabolic process"/>
    <property type="evidence" value="ECO:0007669"/>
    <property type="project" value="InterPro"/>
</dbReference>
<feature type="domain" description="LamG-like jellyroll fold" evidence="4">
    <location>
        <begin position="54"/>
        <end position="186"/>
    </location>
</feature>
<dbReference type="InterPro" id="IPR013320">
    <property type="entry name" value="ConA-like_dom_sf"/>
</dbReference>
<dbReference type="InParanoid" id="A0A2S8STK3"/>